<organism evidence="4 5">
    <name type="scientific">Litoreibacter janthinus</name>
    <dbReference type="NCBI Taxonomy" id="670154"/>
    <lineage>
        <taxon>Bacteria</taxon>
        <taxon>Pseudomonadati</taxon>
        <taxon>Pseudomonadota</taxon>
        <taxon>Alphaproteobacteria</taxon>
        <taxon>Rhodobacterales</taxon>
        <taxon>Roseobacteraceae</taxon>
        <taxon>Litoreibacter</taxon>
    </lineage>
</organism>
<name>A0A1I6FZC2_9RHOB</name>
<keyword evidence="5" id="KW-1185">Reference proteome</keyword>
<comment type="similarity">
    <text evidence="1">Belongs to the glycosyltransferase 2 family.</text>
</comment>
<dbReference type="InterPro" id="IPR029044">
    <property type="entry name" value="Nucleotide-diphossugar_trans"/>
</dbReference>
<evidence type="ECO:0000256" key="1">
    <source>
        <dbReference type="ARBA" id="ARBA00006739"/>
    </source>
</evidence>
<keyword evidence="2" id="KW-0328">Glycosyltransferase</keyword>
<dbReference type="PANTHER" id="PTHR43179">
    <property type="entry name" value="RHAMNOSYLTRANSFERASE WBBL"/>
    <property type="match status" value="1"/>
</dbReference>
<proteinExistence type="inferred from homology"/>
<dbReference type="Proteomes" id="UP000199658">
    <property type="component" value="Unassembled WGS sequence"/>
</dbReference>
<dbReference type="AlphaFoldDB" id="A0A1I6FZC2"/>
<dbReference type="GO" id="GO:0016757">
    <property type="term" value="F:glycosyltransferase activity"/>
    <property type="evidence" value="ECO:0007669"/>
    <property type="project" value="UniProtKB-KW"/>
</dbReference>
<evidence type="ECO:0000313" key="5">
    <source>
        <dbReference type="Proteomes" id="UP000199658"/>
    </source>
</evidence>
<sequence length="398" mass="44633">MTSNTVSVIIVSRHRPEELRKCVRALEFQTFRNFEVVIVADPDTAADLNNLVPVDRLKAVNCLEANISKARNIGISQSAGDIVAFIDDDAIAEPTWLERLISPLIDTRVAATGGYVRGRNGISLQWGAEEIDRDGVSHPIIVDAEAAPDRAIKTQGTNCAFRRNVLIELGGFDENFHFYLDEADVNFRIGQSGRATAIVPEAEVQHGFARSSLRGADRRPRSLFEIGASQAYYVSKHAGSEASLESFKKKQWRRLEEALVQGLLEPRDVRRLWSELEAGMATGQDRLPVPPKKWLEPSPFKRFVSETAVGAHRYLSGRRMTQRHIFALAAELSRSGTACTAIILSSTGLFHRRWFHVDGFWVQSGGVFGKSSRSDSIWAWYTREDRIRREQELLGQTR</sequence>
<evidence type="ECO:0000256" key="3">
    <source>
        <dbReference type="ARBA" id="ARBA00022679"/>
    </source>
</evidence>
<dbReference type="PANTHER" id="PTHR43179:SF12">
    <property type="entry name" value="GALACTOFURANOSYLTRANSFERASE GLFT2"/>
    <property type="match status" value="1"/>
</dbReference>
<dbReference type="OrthoDB" id="153025at2"/>
<accession>A0A1I6FZC2</accession>
<dbReference type="STRING" id="670154.SAMN04488002_0603"/>
<dbReference type="EMBL" id="FOYO01000001">
    <property type="protein sequence ID" value="SFR35197.1"/>
    <property type="molecule type" value="Genomic_DNA"/>
</dbReference>
<reference evidence="5" key="1">
    <citation type="submission" date="2016-10" db="EMBL/GenBank/DDBJ databases">
        <authorList>
            <person name="Varghese N."/>
            <person name="Submissions S."/>
        </authorList>
    </citation>
    <scope>NUCLEOTIDE SEQUENCE [LARGE SCALE GENOMIC DNA]</scope>
    <source>
        <strain evidence="5">DSM 26921</strain>
    </source>
</reference>
<dbReference type="Pfam" id="PF13641">
    <property type="entry name" value="Glyco_tranf_2_3"/>
    <property type="match status" value="1"/>
</dbReference>
<gene>
    <name evidence="4" type="ORF">SAMN04488002_0603</name>
</gene>
<dbReference type="RefSeq" id="WP_090212320.1">
    <property type="nucleotide sequence ID" value="NZ_FOYO01000001.1"/>
</dbReference>
<protein>
    <submittedName>
        <fullName evidence="4">Glycosyltransferase like family 2</fullName>
    </submittedName>
</protein>
<dbReference type="Gene3D" id="3.90.550.10">
    <property type="entry name" value="Spore Coat Polysaccharide Biosynthesis Protein SpsA, Chain A"/>
    <property type="match status" value="1"/>
</dbReference>
<dbReference type="SUPFAM" id="SSF53448">
    <property type="entry name" value="Nucleotide-diphospho-sugar transferases"/>
    <property type="match status" value="1"/>
</dbReference>
<keyword evidence="3 4" id="KW-0808">Transferase</keyword>
<evidence type="ECO:0000256" key="2">
    <source>
        <dbReference type="ARBA" id="ARBA00022676"/>
    </source>
</evidence>
<evidence type="ECO:0000313" key="4">
    <source>
        <dbReference type="EMBL" id="SFR35197.1"/>
    </source>
</evidence>